<keyword evidence="6 7" id="KW-0472">Membrane</keyword>
<evidence type="ECO:0000313" key="9">
    <source>
        <dbReference type="EMBL" id="PIV31855.1"/>
    </source>
</evidence>
<evidence type="ECO:0000259" key="8">
    <source>
        <dbReference type="PROSITE" id="PS51201"/>
    </source>
</evidence>
<feature type="transmembrane region" description="Helical" evidence="7">
    <location>
        <begin position="86"/>
        <end position="108"/>
    </location>
</feature>
<feature type="transmembrane region" description="Helical" evidence="7">
    <location>
        <begin position="147"/>
        <end position="168"/>
    </location>
</feature>
<evidence type="ECO:0000256" key="5">
    <source>
        <dbReference type="ARBA" id="ARBA00022989"/>
    </source>
</evidence>
<dbReference type="InterPro" id="IPR003148">
    <property type="entry name" value="RCK_N"/>
</dbReference>
<feature type="transmembrane region" description="Helical" evidence="7">
    <location>
        <begin position="6"/>
        <end position="22"/>
    </location>
</feature>
<gene>
    <name evidence="9" type="ORF">COS33_01035</name>
</gene>
<comment type="subcellular location">
    <subcellularLocation>
        <location evidence="1">Membrane</location>
        <topology evidence="1">Multi-pass membrane protein</topology>
    </subcellularLocation>
</comment>
<proteinExistence type="inferred from homology"/>
<protein>
    <submittedName>
        <fullName evidence="9">Sodium:proton exchanger</fullName>
    </submittedName>
</protein>
<evidence type="ECO:0000256" key="4">
    <source>
        <dbReference type="ARBA" id="ARBA00022692"/>
    </source>
</evidence>
<comment type="similarity">
    <text evidence="2">Belongs to the monovalent cation:proton antiporter 2 (CPA2) transporter (TC 2.A.37) family.</text>
</comment>
<dbReference type="GO" id="GO:0016020">
    <property type="term" value="C:membrane"/>
    <property type="evidence" value="ECO:0007669"/>
    <property type="project" value="UniProtKB-SubCell"/>
</dbReference>
<evidence type="ECO:0000256" key="6">
    <source>
        <dbReference type="ARBA" id="ARBA00023136"/>
    </source>
</evidence>
<feature type="transmembrane region" description="Helical" evidence="7">
    <location>
        <begin position="354"/>
        <end position="375"/>
    </location>
</feature>
<dbReference type="PANTHER" id="PTHR42751">
    <property type="entry name" value="SODIUM/HYDROGEN EXCHANGER FAMILY/TRKA DOMAIN PROTEIN"/>
    <property type="match status" value="1"/>
</dbReference>
<dbReference type="Proteomes" id="UP000230595">
    <property type="component" value="Unassembled WGS sequence"/>
</dbReference>
<dbReference type="GO" id="GO:0015297">
    <property type="term" value="F:antiporter activity"/>
    <property type="evidence" value="ECO:0007669"/>
    <property type="project" value="InterPro"/>
</dbReference>
<dbReference type="SUPFAM" id="SSF51735">
    <property type="entry name" value="NAD(P)-binding Rossmann-fold domains"/>
    <property type="match status" value="1"/>
</dbReference>
<name>A0A2M7CQC5_9BACT</name>
<accession>A0A2M7CQC5</accession>
<sequence>MSAGIFELAIVILIAAVLGIAAKLTKQPVVLAYLAAGAFIGYFGFFSLTDKETFQLFSDLGIMFLLFLVGMEINYTSLRLVGKASLIIGLAQIIFTFIGGFLIANFLFNYDYLANAYISIALTFSSTIIVVKLLSEKKDLNSLYGKISIGILLVQDFMAILILILLAGFQTNGQMEINNIILTIVKGIVLFGTMSYIGRKFFPPIFKKIAHSQELLFLTSLAWLFITAAGVSKLGFSIEIGGFLAGLALANSSEHFQIVSRLRSLRDFFILIFFVILGASLILSDFTNITWPIIVLSLFVLIGNPLIVLAIMGLMGYRRRTSFMCGVTVAQISEFSLILAAMGAKVGHLTNDVVSLITAVGIITITLSTYMMIYAEQIFKHFSFLLKFFEKSKSKEDGPIFKEFHKPIILIGCHRTGQNIAFNIPKEDLLIIEFDPDVIGQLKRMGYDYIFGDISDPDIFEAANFNTSRLVISTSPDLEDNLFLLNEINKFSNRNEIKVVTRARTEKEAEILYDNGADYVLLPHFTAGQYLSKTIALDPKMKILAQLKAQDMEIMKRENHIKL</sequence>
<dbReference type="Pfam" id="PF00999">
    <property type="entry name" value="Na_H_Exchanger"/>
    <property type="match status" value="1"/>
</dbReference>
<dbReference type="InterPro" id="IPR038770">
    <property type="entry name" value="Na+/solute_symporter_sf"/>
</dbReference>
<evidence type="ECO:0000256" key="7">
    <source>
        <dbReference type="SAM" id="Phobius"/>
    </source>
</evidence>
<evidence type="ECO:0000256" key="2">
    <source>
        <dbReference type="ARBA" id="ARBA00005551"/>
    </source>
</evidence>
<dbReference type="EMBL" id="PEUH01000019">
    <property type="protein sequence ID" value="PIV31855.1"/>
    <property type="molecule type" value="Genomic_DNA"/>
</dbReference>
<dbReference type="Pfam" id="PF02254">
    <property type="entry name" value="TrkA_N"/>
    <property type="match status" value="1"/>
</dbReference>
<feature type="transmembrane region" description="Helical" evidence="7">
    <location>
        <begin position="54"/>
        <end position="74"/>
    </location>
</feature>
<feature type="transmembrane region" description="Helical" evidence="7">
    <location>
        <begin position="114"/>
        <end position="135"/>
    </location>
</feature>
<keyword evidence="5 7" id="KW-1133">Transmembrane helix</keyword>
<reference evidence="10" key="1">
    <citation type="submission" date="2017-09" db="EMBL/GenBank/DDBJ databases">
        <title>Depth-based differentiation of microbial function through sediment-hosted aquifers and enrichment of novel symbionts in the deep terrestrial subsurface.</title>
        <authorList>
            <person name="Probst A.J."/>
            <person name="Ladd B."/>
            <person name="Jarett J.K."/>
            <person name="Geller-Mcgrath D.E."/>
            <person name="Sieber C.M.K."/>
            <person name="Emerson J.B."/>
            <person name="Anantharaman K."/>
            <person name="Thomas B.C."/>
            <person name="Malmstrom R."/>
            <person name="Stieglmeier M."/>
            <person name="Klingl A."/>
            <person name="Woyke T."/>
            <person name="Ryan C.M."/>
            <person name="Banfield J.F."/>
        </authorList>
    </citation>
    <scope>NUCLEOTIDE SEQUENCE [LARGE SCALE GENOMIC DNA]</scope>
</reference>
<dbReference type="InterPro" id="IPR036291">
    <property type="entry name" value="NAD(P)-bd_dom_sf"/>
</dbReference>
<comment type="caution">
    <text evidence="9">The sequence shown here is derived from an EMBL/GenBank/DDBJ whole genome shotgun (WGS) entry which is preliminary data.</text>
</comment>
<dbReference type="GO" id="GO:0006813">
    <property type="term" value="P:potassium ion transport"/>
    <property type="evidence" value="ECO:0007669"/>
    <property type="project" value="InterPro"/>
</dbReference>
<organism evidence="9 10">
    <name type="scientific">Candidatus Wolfebacteria bacterium CG02_land_8_20_14_3_00_37_12</name>
    <dbReference type="NCBI Taxonomy" id="1975066"/>
    <lineage>
        <taxon>Bacteria</taxon>
        <taxon>Candidatus Wolfeibacteriota</taxon>
    </lineage>
</organism>
<dbReference type="Gene3D" id="3.40.50.720">
    <property type="entry name" value="NAD(P)-binding Rossmann-like Domain"/>
    <property type="match status" value="1"/>
</dbReference>
<dbReference type="PROSITE" id="PS51201">
    <property type="entry name" value="RCK_N"/>
    <property type="match status" value="1"/>
</dbReference>
<feature type="transmembrane region" description="Helical" evidence="7">
    <location>
        <begin position="264"/>
        <end position="283"/>
    </location>
</feature>
<keyword evidence="3" id="KW-0813">Transport</keyword>
<dbReference type="InterPro" id="IPR006153">
    <property type="entry name" value="Cation/H_exchanger_TM"/>
</dbReference>
<dbReference type="GO" id="GO:1902600">
    <property type="term" value="P:proton transmembrane transport"/>
    <property type="evidence" value="ECO:0007669"/>
    <property type="project" value="InterPro"/>
</dbReference>
<feature type="domain" description="RCK N-terminal" evidence="8">
    <location>
        <begin position="405"/>
        <end position="521"/>
    </location>
</feature>
<feature type="transmembrane region" description="Helical" evidence="7">
    <location>
        <begin position="180"/>
        <end position="197"/>
    </location>
</feature>
<evidence type="ECO:0000256" key="3">
    <source>
        <dbReference type="ARBA" id="ARBA00022448"/>
    </source>
</evidence>
<dbReference type="PANTHER" id="PTHR42751:SF3">
    <property type="entry name" value="SODIUM_GLUTAMATE SYMPORTER"/>
    <property type="match status" value="1"/>
</dbReference>
<dbReference type="AlphaFoldDB" id="A0A2M7CQC5"/>
<evidence type="ECO:0000313" key="10">
    <source>
        <dbReference type="Proteomes" id="UP000230595"/>
    </source>
</evidence>
<dbReference type="Gene3D" id="1.20.1530.20">
    <property type="match status" value="1"/>
</dbReference>
<evidence type="ECO:0000256" key="1">
    <source>
        <dbReference type="ARBA" id="ARBA00004141"/>
    </source>
</evidence>
<keyword evidence="4 7" id="KW-0812">Transmembrane</keyword>
<feature type="transmembrane region" description="Helical" evidence="7">
    <location>
        <begin position="289"/>
        <end position="311"/>
    </location>
</feature>
<feature type="transmembrane region" description="Helical" evidence="7">
    <location>
        <begin position="29"/>
        <end position="48"/>
    </location>
</feature>